<keyword evidence="2" id="KW-0378">Hydrolase</keyword>
<protein>
    <submittedName>
        <fullName evidence="2">SGNH/GDSL hydrolase family protein</fullName>
    </submittedName>
</protein>
<dbReference type="Gene3D" id="3.40.50.1110">
    <property type="entry name" value="SGNH hydrolase"/>
    <property type="match status" value="1"/>
</dbReference>
<dbReference type="GO" id="GO:0016788">
    <property type="term" value="F:hydrolase activity, acting on ester bonds"/>
    <property type="evidence" value="ECO:0007669"/>
    <property type="project" value="UniProtKB-ARBA"/>
</dbReference>
<sequence length="1552" mass="169943">MKKLLILLLSILTLTGSAQPIKKQKVKRERADGSTEKFKLWRDMSIYPDNPAGRDAFFVAVNSGCTAFSYTHGGTMPVSGTCVSAPSWITGMRYSYAGGLLTMEGAGQIGRLKFERQDGQAFTTTNPDGVTINSNTFYVYGSLGNQAPYDRQWAVNLPQVPLRITAEQAGGSATYPYTFTPSTGAQRIVLSGSNTSPPTCTTCGTGTTGPSWLAARYTQSSQYLQVQGDPSDDGNGITLRIERVDGVAMALQNDNNPSLSSGVDYPWGQLNNQAPFVIEWTLGPVPTVPIRLTFKKPGQADFVHVFTPALTATPVPLFTAAGSSGGGTTTPPACTTCGSGTFAYQAPAQPSDWTEVSSQIVPPYNIQVKGILRQESGNIRIELAEGFGATLQIQRKVGTQWVSTINRRDQGRCESYCGYAGPLNYAADQGNTWAQIGYNPLGGGVSGEAGPVLFKGITPDGWLYAKTQYVSWPHNQLQLLPMYVERWAKATNNRVDVRLKVTHFRGDKTLYDAREQETPFTMIWPATEARFYNGNQPFTNASTTSTDAVGWTISSFPLSEPWIAANLPEGGYIGLVSPDLYNANLNFTDLDSTEASGEFSDRFMYMGARPYSHLDADQTFYHEYSYVIGSEADIREAAYALPRQALPSWTFSRAAGRAGWVGLDGISDKGEPFSSDYWNPKFEGKTELIGDVPTTHASTVTLQSPAGAWKAADFTTLYIRMKYAKGASNAPNRLRVTWLRVGQKPSGFDPNNAGNSVQYPLGQRDDASQTVYFDVQDDGQFHTYAVNLASAPGWTGIIHRFEIGNDRGCCGLIQKGQQLEIQYIGATNPDTAPERLCPSCTYPAYAKVLFVGNSITYHPYLPGVWEYAWAMAASAPDKTYMAQVVRELKTVNSNLQARTLVDFEGDGGTVTGSTGSDWEQNHRTFNLDRFNNVAAWGANLIVVHLAENITDLTNLSADYKALLAKLRSGNPSARVVLTNSVWNQAAVTSVINGVASELGLSLVDVADFWSNPGYYVNQTGNAVQRHPNDAGHRELARRTLVAIASTPSAPVCTTCNSGTPTTAGFEGYGNVYAANSSYTAQPETARPSASPWRSFIDNGVIKAGINVRVGSVLDWLSESGSSLNRINSPVWNSGREDAGRQVMDAMYGYPNGVALHPWSEGLYSEAGLSSFSPVGIGYNPVQGGNIDDYPMYGQTLIHSVQNGLMYAKVQPVQWELRPSPRGDGTGVLGKMYMETWQQFDPAEPRAVRRHSRWTMFRDDPQASHYPTPRQQELPCAYVHPSYSEFWYCAGKPYTNASLVPYPITSSGAAEPPRFSTEPFILAKNPANGRVIILYTPHSGRVVAAEHPNGPNATFPAAYIASAPMLSCDKDGVYDFDVALGEFPNEAAARIWLYNQPRWPGTFEVRFDQGKKSRFGCTLYNAYDQLEKNIVDGITVTPATDNENGGRDFDITLPERWINADVHKHIYLRASFQGSNSIYLRWKKGAQEFTHPLSINADGQLRTIDIDLTNVPNWSGDLGMEVSIKRGNYGSGLIPLQNDQWHIKWISYRNLDN</sequence>
<gene>
    <name evidence="2" type="ORF">EQG79_14200</name>
</gene>
<dbReference type="RefSeq" id="WP_129602047.1">
    <property type="nucleotide sequence ID" value="NZ_SBLB01000003.1"/>
</dbReference>
<keyword evidence="1" id="KW-0732">Signal</keyword>
<dbReference type="SUPFAM" id="SSF52266">
    <property type="entry name" value="SGNH hydrolase"/>
    <property type="match status" value="1"/>
</dbReference>
<evidence type="ECO:0000313" key="3">
    <source>
        <dbReference type="Proteomes" id="UP000290407"/>
    </source>
</evidence>
<dbReference type="Proteomes" id="UP000290407">
    <property type="component" value="Unassembled WGS sequence"/>
</dbReference>
<reference evidence="2 3" key="1">
    <citation type="submission" date="2019-01" db="EMBL/GenBank/DDBJ databases">
        <title>Spirosoma flava sp. nov., a propanil-degrading bacterium isolated from herbicide-contaminated soil.</title>
        <authorList>
            <person name="Zhang L."/>
            <person name="Jiang J.-D."/>
        </authorList>
    </citation>
    <scope>NUCLEOTIDE SEQUENCE [LARGE SCALE GENOMIC DNA]</scope>
    <source>
        <strain evidence="2 3">TY50</strain>
    </source>
</reference>
<feature type="chain" id="PRO_5020290750" evidence="1">
    <location>
        <begin position="19"/>
        <end position="1552"/>
    </location>
</feature>
<dbReference type="EMBL" id="SBLB01000003">
    <property type="protein sequence ID" value="RYC69743.1"/>
    <property type="molecule type" value="Genomic_DNA"/>
</dbReference>
<evidence type="ECO:0000256" key="1">
    <source>
        <dbReference type="SAM" id="SignalP"/>
    </source>
</evidence>
<comment type="caution">
    <text evidence="2">The sequence shown here is derived from an EMBL/GenBank/DDBJ whole genome shotgun (WGS) entry which is preliminary data.</text>
</comment>
<proteinExistence type="predicted"/>
<keyword evidence="3" id="KW-1185">Reference proteome</keyword>
<dbReference type="CDD" id="cd00229">
    <property type="entry name" value="SGNH_hydrolase"/>
    <property type="match status" value="1"/>
</dbReference>
<evidence type="ECO:0000313" key="2">
    <source>
        <dbReference type="EMBL" id="RYC69743.1"/>
    </source>
</evidence>
<feature type="signal peptide" evidence="1">
    <location>
        <begin position="1"/>
        <end position="18"/>
    </location>
</feature>
<organism evidence="2 3">
    <name type="scientific">Spirosoma sordidisoli</name>
    <dbReference type="NCBI Taxonomy" id="2502893"/>
    <lineage>
        <taxon>Bacteria</taxon>
        <taxon>Pseudomonadati</taxon>
        <taxon>Bacteroidota</taxon>
        <taxon>Cytophagia</taxon>
        <taxon>Cytophagales</taxon>
        <taxon>Cytophagaceae</taxon>
        <taxon>Spirosoma</taxon>
    </lineage>
</organism>
<name>A0A4Q2UJR9_9BACT</name>
<dbReference type="InterPro" id="IPR036514">
    <property type="entry name" value="SGNH_hydro_sf"/>
</dbReference>
<accession>A0A4Q2UJR9</accession>